<dbReference type="PROSITE" id="PS50231">
    <property type="entry name" value="RICIN_B_LECTIN"/>
    <property type="match status" value="1"/>
</dbReference>
<dbReference type="InterPro" id="IPR008979">
    <property type="entry name" value="Galactose-bd-like_sf"/>
</dbReference>
<dbReference type="Gene3D" id="2.60.40.1180">
    <property type="entry name" value="Golgi alpha-mannosidase II"/>
    <property type="match status" value="1"/>
</dbReference>
<dbReference type="CDD" id="cd04081">
    <property type="entry name" value="CBM35_galactosidase-like"/>
    <property type="match status" value="1"/>
</dbReference>
<dbReference type="Pfam" id="PF22704">
    <property type="entry name" value="CBM13-like"/>
    <property type="match status" value="1"/>
</dbReference>
<dbReference type="Proteomes" id="UP000248039">
    <property type="component" value="Unassembled WGS sequence"/>
</dbReference>
<name>A0A2V4NT87_9ACTN</name>
<dbReference type="InterPro" id="IPR055240">
    <property type="entry name" value="CBM13-like"/>
</dbReference>
<dbReference type="OrthoDB" id="6402258at2"/>
<evidence type="ECO:0000256" key="1">
    <source>
        <dbReference type="SAM" id="MobiDB-lite"/>
    </source>
</evidence>
<dbReference type="SMART" id="SM00458">
    <property type="entry name" value="RICIN"/>
    <property type="match status" value="1"/>
</dbReference>
<feature type="domain" description="CBM6" evidence="2">
    <location>
        <begin position="348"/>
        <end position="475"/>
    </location>
</feature>
<feature type="region of interest" description="Disordered" evidence="1">
    <location>
        <begin position="1"/>
        <end position="40"/>
    </location>
</feature>
<dbReference type="Gene3D" id="2.80.10.50">
    <property type="match status" value="1"/>
</dbReference>
<dbReference type="InterPro" id="IPR013780">
    <property type="entry name" value="Glyco_hydro_b"/>
</dbReference>
<proteinExistence type="predicted"/>
<evidence type="ECO:0000313" key="3">
    <source>
        <dbReference type="EMBL" id="PYC79737.1"/>
    </source>
</evidence>
<accession>A0A2V4NT87</accession>
<organism evidence="3 4">
    <name type="scientific">Streptomyces tateyamensis</name>
    <dbReference type="NCBI Taxonomy" id="565073"/>
    <lineage>
        <taxon>Bacteria</taxon>
        <taxon>Bacillati</taxon>
        <taxon>Actinomycetota</taxon>
        <taxon>Actinomycetes</taxon>
        <taxon>Kitasatosporales</taxon>
        <taxon>Streptomycetaceae</taxon>
        <taxon>Streptomyces</taxon>
    </lineage>
</organism>
<dbReference type="InterPro" id="IPR000772">
    <property type="entry name" value="Ricin_B_lectin"/>
</dbReference>
<dbReference type="Gene3D" id="2.60.120.260">
    <property type="entry name" value="Galactose-binding domain-like"/>
    <property type="match status" value="1"/>
</dbReference>
<comment type="caution">
    <text evidence="3">The sequence shown here is derived from an EMBL/GenBank/DDBJ whole genome shotgun (WGS) entry which is preliminary data.</text>
</comment>
<evidence type="ECO:0000313" key="4">
    <source>
        <dbReference type="Proteomes" id="UP000248039"/>
    </source>
</evidence>
<feature type="compositionally biased region" description="Basic residues" evidence="1">
    <location>
        <begin position="1"/>
        <end position="18"/>
    </location>
</feature>
<gene>
    <name evidence="3" type="ORF">C7C46_13715</name>
</gene>
<dbReference type="SUPFAM" id="SSF49785">
    <property type="entry name" value="Galactose-binding domain-like"/>
    <property type="match status" value="1"/>
</dbReference>
<dbReference type="PROSITE" id="PS51175">
    <property type="entry name" value="CBM6"/>
    <property type="match status" value="1"/>
</dbReference>
<evidence type="ECO:0000259" key="2">
    <source>
        <dbReference type="PROSITE" id="PS51175"/>
    </source>
</evidence>
<dbReference type="InterPro" id="IPR005084">
    <property type="entry name" value="CBM6"/>
</dbReference>
<dbReference type="GO" id="GO:0030246">
    <property type="term" value="F:carbohydrate binding"/>
    <property type="evidence" value="ECO:0007669"/>
    <property type="project" value="InterPro"/>
</dbReference>
<keyword evidence="4" id="KW-1185">Reference proteome</keyword>
<dbReference type="AlphaFoldDB" id="A0A2V4NT87"/>
<feature type="region of interest" description="Disordered" evidence="1">
    <location>
        <begin position="185"/>
        <end position="227"/>
    </location>
</feature>
<dbReference type="CDD" id="cd23418">
    <property type="entry name" value="beta-trefoil_Ricin_XLN-like"/>
    <property type="match status" value="1"/>
</dbReference>
<dbReference type="Pfam" id="PF00652">
    <property type="entry name" value="Ricin_B_lectin"/>
    <property type="match status" value="1"/>
</dbReference>
<dbReference type="SUPFAM" id="SSF50370">
    <property type="entry name" value="Ricin B-like lectins"/>
    <property type="match status" value="1"/>
</dbReference>
<sequence>MPGHQQRGRCRTPPRARGRNGVGPPPAHGPGRSGQVAVHHAAAVAAEVDTAVHVGVAGDDGDDGPAVLVLVVVDPDPGRAGVGGAEQPGHALDRPAEVEGLVAGARRRPAEAEAARLVHPGDLGEARAAVGGVQEAVLPARDPQVARDARDRLELTVTHAGGAGGEVPPAVGAGVQGAAAEGVEGARGRAVGHHGRVLGQAGDRRPGRAVVGRQERQPALRGPHHGCAVRRDCRGAADGVARRRRRERRPVRSAVGRVGAVLLPAGPDPHRDLRLGLGEVDARGGGELRSGQRLGSGLGQVVVPETADAVRDVWSRTEVGSFGTGYTTSVPAADAVMLTVTGTEAVGTVYEAESAANTRTGSAVDAACANCSGATKVGYVGNGAANTLRFNGITAAGAGIKVLDIAYVNGDSRSRTAVLQVNGQNATTVSFPPTGSWSAPGTVSVEVALAKGSGNTLAFSNTSGWAPDFDAVKVGDLPGTNGTEIVGQQSGRCADLFNSTIGNGTQAALWDCNGGGNQSWTYTTRKELVVYGNKCLDAYQAGTTSGTKVVIWDCTGGNNQKWSVNADGTITNVNAGLCLDASGAATANGTALDLWACHGGGNQKWTLQ</sequence>
<dbReference type="InterPro" id="IPR035992">
    <property type="entry name" value="Ricin_B-like_lectins"/>
</dbReference>
<protein>
    <recommendedName>
        <fullName evidence="2">CBM6 domain-containing protein</fullName>
    </recommendedName>
</protein>
<dbReference type="EMBL" id="PYBW01000042">
    <property type="protein sequence ID" value="PYC79737.1"/>
    <property type="molecule type" value="Genomic_DNA"/>
</dbReference>
<reference evidence="3 4" key="1">
    <citation type="submission" date="2018-03" db="EMBL/GenBank/DDBJ databases">
        <title>Bioinformatic expansion and discovery of thiopeptide antibiotics.</title>
        <authorList>
            <person name="Schwalen C.J."/>
            <person name="Hudson G.A."/>
            <person name="Mitchell D.A."/>
        </authorList>
    </citation>
    <scope>NUCLEOTIDE SEQUENCE [LARGE SCALE GENOMIC DNA]</scope>
    <source>
        <strain evidence="3 4">ATCC 21389</strain>
    </source>
</reference>